<dbReference type="AlphaFoldDB" id="A0A2J6N584"/>
<evidence type="ECO:0000313" key="6">
    <source>
        <dbReference type="EMBL" id="HEW63454.1"/>
    </source>
</evidence>
<comment type="similarity">
    <text evidence="1 5">Belongs to the eukaryotic ribosomal protein eL39 family.</text>
</comment>
<dbReference type="NCBIfam" id="NF002316">
    <property type="entry name" value="PRK01242.1"/>
    <property type="match status" value="1"/>
</dbReference>
<name>A0A2J6N584_9CREN</name>
<sequence>MAHYKPLARKLRLSKALKSNSPIPVWVAVKTKRKVRFNFKRRFWRRNKLKV</sequence>
<dbReference type="Gene3D" id="1.10.1620.10">
    <property type="entry name" value="Ribosomal protein L39e"/>
    <property type="match status" value="1"/>
</dbReference>
<evidence type="ECO:0000313" key="7">
    <source>
        <dbReference type="EMBL" id="MBE9390626.1"/>
    </source>
</evidence>
<keyword evidence="3 5" id="KW-0687">Ribonucleoprotein</keyword>
<reference evidence="6" key="2">
    <citation type="journal article" date="2020" name="mSystems">
        <title>Genome- and Community-Level Interaction Insights into Carbon Utilization and Element Cycling Functions of Hydrothermarchaeota in Hydrothermal Sediment.</title>
        <authorList>
            <person name="Zhou Z."/>
            <person name="Liu Y."/>
            <person name="Xu W."/>
            <person name="Pan J."/>
            <person name="Luo Z.H."/>
            <person name="Li M."/>
        </authorList>
    </citation>
    <scope>NUCLEOTIDE SEQUENCE [LARGE SCALE GENOMIC DNA]</scope>
    <source>
        <strain evidence="6">SpSt-1261</strain>
    </source>
</reference>
<dbReference type="PANTHER" id="PTHR19970:SF0">
    <property type="entry name" value="LARGE RIBOSOMAL SUBUNIT PROTEIN EL39"/>
    <property type="match status" value="1"/>
</dbReference>
<proteinExistence type="inferred from homology"/>
<evidence type="ECO:0000256" key="2">
    <source>
        <dbReference type="ARBA" id="ARBA00022980"/>
    </source>
</evidence>
<accession>A0A2J6N584</accession>
<evidence type="ECO:0000256" key="5">
    <source>
        <dbReference type="HAMAP-Rule" id="MF_00629"/>
    </source>
</evidence>
<keyword evidence="2 5" id="KW-0689">Ribosomal protein</keyword>
<dbReference type="GeneID" id="12450360"/>
<dbReference type="EMBL" id="DSFH01000002">
    <property type="protein sequence ID" value="HEW63454.1"/>
    <property type="molecule type" value="Genomic_DNA"/>
</dbReference>
<dbReference type="Proteomes" id="UP000652307">
    <property type="component" value="Unassembled WGS sequence"/>
</dbReference>
<evidence type="ECO:0000256" key="3">
    <source>
        <dbReference type="ARBA" id="ARBA00023274"/>
    </source>
</evidence>
<evidence type="ECO:0000256" key="1">
    <source>
        <dbReference type="ARBA" id="ARBA00009339"/>
    </source>
</evidence>
<dbReference type="GO" id="GO:0022625">
    <property type="term" value="C:cytosolic large ribosomal subunit"/>
    <property type="evidence" value="ECO:0007669"/>
    <property type="project" value="TreeGrafter"/>
</dbReference>
<gene>
    <name evidence="5" type="primary">rpl39e</name>
    <name evidence="8" type="ORF">C0188_01560</name>
    <name evidence="6" type="ORF">ENO39_00095</name>
    <name evidence="7" type="ORF">IOK49_00790</name>
</gene>
<dbReference type="HAMAP" id="MF_00629">
    <property type="entry name" value="Ribosomal_eL39"/>
    <property type="match status" value="1"/>
</dbReference>
<dbReference type="RefSeq" id="WP_014558395.1">
    <property type="nucleotide sequence ID" value="NZ_DSFH01000002.1"/>
</dbReference>
<dbReference type="Pfam" id="PF00832">
    <property type="entry name" value="Ribosomal_L39"/>
    <property type="match status" value="1"/>
</dbReference>
<dbReference type="EMBL" id="PNIM01000006">
    <property type="protein sequence ID" value="PMB75778.1"/>
    <property type="molecule type" value="Genomic_DNA"/>
</dbReference>
<dbReference type="GO" id="GO:0003735">
    <property type="term" value="F:structural constituent of ribosome"/>
    <property type="evidence" value="ECO:0007669"/>
    <property type="project" value="InterPro"/>
</dbReference>
<dbReference type="EMBL" id="JADEZV010000001">
    <property type="protein sequence ID" value="MBE9390626.1"/>
    <property type="molecule type" value="Genomic_DNA"/>
</dbReference>
<dbReference type="InterPro" id="IPR023626">
    <property type="entry name" value="Ribosomal_eL39_dom_sf"/>
</dbReference>
<evidence type="ECO:0000313" key="9">
    <source>
        <dbReference type="Proteomes" id="UP000237153"/>
    </source>
</evidence>
<dbReference type="SUPFAM" id="SSF48662">
    <property type="entry name" value="Ribosomal protein L39e"/>
    <property type="match status" value="1"/>
</dbReference>
<organism evidence="8 9">
    <name type="scientific">Fervidicoccus fontis</name>
    <dbReference type="NCBI Taxonomy" id="683846"/>
    <lineage>
        <taxon>Archaea</taxon>
        <taxon>Thermoproteota</taxon>
        <taxon>Thermoprotei</taxon>
        <taxon>Fervidicoccales</taxon>
        <taxon>Fervidicoccaceae</taxon>
        <taxon>Fervidicoccus</taxon>
    </lineage>
</organism>
<protein>
    <recommendedName>
        <fullName evidence="4 5">Large ribosomal subunit protein eL39</fullName>
    </recommendedName>
</protein>
<dbReference type="FunFam" id="1.10.1620.10:FF:000001">
    <property type="entry name" value="60S ribosomal protein-like L39"/>
    <property type="match status" value="1"/>
</dbReference>
<dbReference type="Proteomes" id="UP000237153">
    <property type="component" value="Unassembled WGS sequence"/>
</dbReference>
<comment type="caution">
    <text evidence="8">The sequence shown here is derived from an EMBL/GenBank/DDBJ whole genome shotgun (WGS) entry which is preliminary data.</text>
</comment>
<dbReference type="OMA" id="PAWVILK"/>
<dbReference type="InterPro" id="IPR000077">
    <property type="entry name" value="Ribosomal_eL39"/>
</dbReference>
<dbReference type="Proteomes" id="UP000886076">
    <property type="component" value="Unassembled WGS sequence"/>
</dbReference>
<reference evidence="8 9" key="1">
    <citation type="submission" date="2018-01" db="EMBL/GenBank/DDBJ databases">
        <title>Metagenomic assembled genomes from two thermal pools in the Uzon Caldera, Kamchatka, Russia.</title>
        <authorList>
            <person name="Wilkins L."/>
            <person name="Ettinger C."/>
        </authorList>
    </citation>
    <scope>NUCLEOTIDE SEQUENCE [LARGE SCALE GENOMIC DNA]</scope>
    <source>
        <strain evidence="8">ZAV-06</strain>
    </source>
</reference>
<dbReference type="GO" id="GO:0006412">
    <property type="term" value="P:translation"/>
    <property type="evidence" value="ECO:0007669"/>
    <property type="project" value="UniProtKB-UniRule"/>
</dbReference>
<reference evidence="7" key="3">
    <citation type="submission" date="2020-10" db="EMBL/GenBank/DDBJ databases">
        <title>Fervidococcus fontis strain 3639Fd - the first crenarchaeon capable of growth on lipids.</title>
        <authorList>
            <person name="Kochetkova T.V."/>
            <person name="Elcheninov A.G."/>
            <person name="Toschakov S.V."/>
            <person name="Kublanov I.V."/>
        </authorList>
    </citation>
    <scope>NUCLEOTIDE SEQUENCE</scope>
    <source>
        <strain evidence="7">3639Fd</strain>
    </source>
</reference>
<evidence type="ECO:0000256" key="4">
    <source>
        <dbReference type="ARBA" id="ARBA00035234"/>
    </source>
</evidence>
<evidence type="ECO:0000313" key="8">
    <source>
        <dbReference type="EMBL" id="PMB75778.1"/>
    </source>
</evidence>
<dbReference type="PANTHER" id="PTHR19970">
    <property type="entry name" value="RIBOSOMAL PROTEIN L39E"/>
    <property type="match status" value="1"/>
</dbReference>